<dbReference type="RefSeq" id="WP_221435532.1">
    <property type="nucleotide sequence ID" value="NZ_JACHGY010000001.1"/>
</dbReference>
<keyword evidence="12" id="KW-1185">Reference proteome</keyword>
<evidence type="ECO:0000256" key="2">
    <source>
        <dbReference type="ARBA" id="ARBA00022679"/>
    </source>
</evidence>
<feature type="binding site" evidence="8">
    <location>
        <position position="76"/>
    </location>
    <ligand>
        <name>[4Fe-4S] cluster</name>
        <dbReference type="ChEBI" id="CHEBI:49883"/>
        <label>1</label>
    </ligand>
</feature>
<dbReference type="CDD" id="cd01335">
    <property type="entry name" value="Radical_SAM"/>
    <property type="match status" value="1"/>
</dbReference>
<dbReference type="GO" id="GO:0005737">
    <property type="term" value="C:cytoplasm"/>
    <property type="evidence" value="ECO:0007669"/>
    <property type="project" value="UniProtKB-SubCell"/>
</dbReference>
<organism evidence="11 12">
    <name type="scientific">Algisphaera agarilytica</name>
    <dbReference type="NCBI Taxonomy" id="1385975"/>
    <lineage>
        <taxon>Bacteria</taxon>
        <taxon>Pseudomonadati</taxon>
        <taxon>Planctomycetota</taxon>
        <taxon>Phycisphaerae</taxon>
        <taxon>Phycisphaerales</taxon>
        <taxon>Phycisphaeraceae</taxon>
        <taxon>Algisphaera</taxon>
    </lineage>
</organism>
<feature type="binding site" evidence="8">
    <location>
        <position position="104"/>
    </location>
    <ligand>
        <name>[4Fe-4S] cluster</name>
        <dbReference type="ChEBI" id="CHEBI:49883"/>
        <label>2</label>
        <note>4Fe-4S-S-AdoMet</note>
    </ligand>
</feature>
<accession>A0A7X0H7R2</accession>
<feature type="region of interest" description="Disordered" evidence="9">
    <location>
        <begin position="259"/>
        <end position="285"/>
    </location>
</feature>
<dbReference type="GO" id="GO:0051539">
    <property type="term" value="F:4 iron, 4 sulfur cluster binding"/>
    <property type="evidence" value="ECO:0007669"/>
    <property type="project" value="UniProtKB-UniRule"/>
</dbReference>
<dbReference type="InterPro" id="IPR013785">
    <property type="entry name" value="Aldolase_TIM"/>
</dbReference>
<keyword evidence="4 8" id="KW-0479">Metal-binding</keyword>
<dbReference type="PANTHER" id="PTHR10949:SF0">
    <property type="entry name" value="LIPOYL SYNTHASE, MITOCHONDRIAL"/>
    <property type="match status" value="1"/>
</dbReference>
<dbReference type="NCBIfam" id="NF009544">
    <property type="entry name" value="PRK12928.1"/>
    <property type="match status" value="1"/>
</dbReference>
<evidence type="ECO:0000259" key="10">
    <source>
        <dbReference type="PROSITE" id="PS51918"/>
    </source>
</evidence>
<gene>
    <name evidence="8" type="primary">lipA</name>
    <name evidence="11" type="ORF">HNQ40_002656</name>
</gene>
<comment type="pathway">
    <text evidence="8">Protein modification; protein lipoylation via endogenous pathway; protein N(6)-(lipoyl)lysine from octanoyl-[acyl-carrier-protein]: step 2/2.</text>
</comment>
<proteinExistence type="inferred from homology"/>
<feature type="binding site" evidence="8">
    <location>
        <position position="404"/>
    </location>
    <ligand>
        <name>[4Fe-4S] cluster</name>
        <dbReference type="ChEBI" id="CHEBI:49883"/>
        <label>1</label>
    </ligand>
</feature>
<sequence>MNISLSNMVLDNQTHASVPGSGGKASGDGSGGGIEFIRKKKPDWLRAPLPGGPGYGETRSLVDKYQLHTVCESAKCPNLGECWARGTATMMILGDVCTRACGFCNIKTGRPPEYDLDEPRRVGEAAALMRLKHIVITSVNRDELPDGGAEIWAETIREIRRHSPGTQIEVLIPDFCGDWDALQIVLDERPEILNHNMESVKRLYKVVRPQAIYERSIELLRRAKAQGLTVKTGIMVGIGEREEEIEELIRDVTEGTRVTGVASDNPATNIDPFAVPDPNRNLPEGTTLERTVTGELKPALGEKLRRGGYLVQQTTNPYWKHDTPAKPQAAFAEARAAEVGYPHATYPGVHETCDILTIGQYLQPTRNHLPISRWVTPAEFVEYKRLAEEIGFRHCESGPLVRSSYHADEQVLQMEDVAGRS</sequence>
<reference evidence="11 12" key="1">
    <citation type="submission" date="2020-08" db="EMBL/GenBank/DDBJ databases">
        <title>Genomic Encyclopedia of Type Strains, Phase IV (KMG-IV): sequencing the most valuable type-strain genomes for metagenomic binning, comparative biology and taxonomic classification.</title>
        <authorList>
            <person name="Goeker M."/>
        </authorList>
    </citation>
    <scope>NUCLEOTIDE SEQUENCE [LARGE SCALE GENOMIC DNA]</scope>
    <source>
        <strain evidence="11 12">DSM 103725</strain>
    </source>
</reference>
<keyword evidence="8" id="KW-0963">Cytoplasm</keyword>
<dbReference type="PANTHER" id="PTHR10949">
    <property type="entry name" value="LIPOYL SYNTHASE"/>
    <property type="match status" value="1"/>
</dbReference>
<evidence type="ECO:0000256" key="3">
    <source>
        <dbReference type="ARBA" id="ARBA00022691"/>
    </source>
</evidence>
<evidence type="ECO:0000256" key="5">
    <source>
        <dbReference type="ARBA" id="ARBA00023004"/>
    </source>
</evidence>
<dbReference type="AlphaFoldDB" id="A0A7X0H7R2"/>
<comment type="function">
    <text evidence="8">Catalyzes the radical-mediated insertion of two sulfur atoms into the C-6 and C-8 positions of the octanoyl moiety bound to the lipoyl domains of lipoate-dependent enzymes, thereby converting the octanoylated domains into lipoylated derivatives.</text>
</comment>
<protein>
    <recommendedName>
        <fullName evidence="8">Lipoyl synthase</fullName>
        <ecNumber evidence="8">2.8.1.8</ecNumber>
    </recommendedName>
    <alternativeName>
        <fullName evidence="8">Lip-syn</fullName>
        <shortName evidence="8">LS</shortName>
    </alternativeName>
    <alternativeName>
        <fullName evidence="8">Lipoate synthase</fullName>
    </alternativeName>
    <alternativeName>
        <fullName evidence="8">Lipoic acid synthase</fullName>
    </alternativeName>
    <alternativeName>
        <fullName evidence="8">Sulfur insertion protein LipA</fullName>
    </alternativeName>
</protein>
<keyword evidence="3 8" id="KW-0949">S-adenosyl-L-methionine</keyword>
<dbReference type="PROSITE" id="PS51918">
    <property type="entry name" value="RADICAL_SAM"/>
    <property type="match status" value="1"/>
</dbReference>
<dbReference type="SMART" id="SM00729">
    <property type="entry name" value="Elp3"/>
    <property type="match status" value="1"/>
</dbReference>
<keyword evidence="1 8" id="KW-0004">4Fe-4S</keyword>
<dbReference type="GO" id="GO:0046872">
    <property type="term" value="F:metal ion binding"/>
    <property type="evidence" value="ECO:0007669"/>
    <property type="project" value="UniProtKB-KW"/>
</dbReference>
<name>A0A7X0H7R2_9BACT</name>
<keyword evidence="6 8" id="KW-0411">Iron-sulfur</keyword>
<evidence type="ECO:0000256" key="9">
    <source>
        <dbReference type="SAM" id="MobiDB-lite"/>
    </source>
</evidence>
<comment type="subcellular location">
    <subcellularLocation>
        <location evidence="8">Cytoplasm</location>
    </subcellularLocation>
</comment>
<dbReference type="Pfam" id="PF04055">
    <property type="entry name" value="Radical_SAM"/>
    <property type="match status" value="1"/>
</dbReference>
<keyword evidence="5 8" id="KW-0408">Iron</keyword>
<feature type="binding site" evidence="8">
    <location>
        <position position="82"/>
    </location>
    <ligand>
        <name>[4Fe-4S] cluster</name>
        <dbReference type="ChEBI" id="CHEBI:49883"/>
        <label>1</label>
    </ligand>
</feature>
<dbReference type="InterPro" id="IPR006638">
    <property type="entry name" value="Elp3/MiaA/NifB-like_rSAM"/>
</dbReference>
<comment type="cofactor">
    <cofactor evidence="8">
        <name>[4Fe-4S] cluster</name>
        <dbReference type="ChEBI" id="CHEBI:49883"/>
    </cofactor>
    <text evidence="8">Binds 2 [4Fe-4S] clusters per subunit. One cluster is coordinated with 3 cysteines and an exchangeable S-adenosyl-L-methionine.</text>
</comment>
<comment type="caution">
    <text evidence="11">The sequence shown here is derived from an EMBL/GenBank/DDBJ whole genome shotgun (WGS) entry which is preliminary data.</text>
</comment>
<dbReference type="GO" id="GO:0016992">
    <property type="term" value="F:lipoate synthase activity"/>
    <property type="evidence" value="ECO:0007669"/>
    <property type="project" value="UniProtKB-UniRule"/>
</dbReference>
<evidence type="ECO:0000313" key="11">
    <source>
        <dbReference type="EMBL" id="MBB6430850.1"/>
    </source>
</evidence>
<dbReference type="InterPro" id="IPR003698">
    <property type="entry name" value="Lipoyl_synth"/>
</dbReference>
<feature type="compositionally biased region" description="Gly residues" evidence="9">
    <location>
        <begin position="20"/>
        <end position="32"/>
    </location>
</feature>
<evidence type="ECO:0000256" key="4">
    <source>
        <dbReference type="ARBA" id="ARBA00022723"/>
    </source>
</evidence>
<dbReference type="GO" id="GO:0009249">
    <property type="term" value="P:protein lipoylation"/>
    <property type="evidence" value="ECO:0007669"/>
    <property type="project" value="UniProtKB-UniRule"/>
</dbReference>
<dbReference type="InterPro" id="IPR058240">
    <property type="entry name" value="rSAM_sf"/>
</dbReference>
<dbReference type="UniPathway" id="UPA00538">
    <property type="reaction ID" value="UER00593"/>
</dbReference>
<evidence type="ECO:0000256" key="1">
    <source>
        <dbReference type="ARBA" id="ARBA00022485"/>
    </source>
</evidence>
<evidence type="ECO:0000256" key="7">
    <source>
        <dbReference type="ARBA" id="ARBA00047326"/>
    </source>
</evidence>
<comment type="catalytic activity">
    <reaction evidence="7 8">
        <text>[[Fe-S] cluster scaffold protein carrying a second [4Fe-4S](2+) cluster] + N(6)-octanoyl-L-lysyl-[protein] + 2 oxidized [2Fe-2S]-[ferredoxin] + 2 S-adenosyl-L-methionine + 4 H(+) = [[Fe-S] cluster scaffold protein] + N(6)-[(R)-dihydrolipoyl]-L-lysyl-[protein] + 4 Fe(3+) + 2 hydrogen sulfide + 2 5'-deoxyadenosine + 2 L-methionine + 2 reduced [2Fe-2S]-[ferredoxin]</text>
        <dbReference type="Rhea" id="RHEA:16585"/>
        <dbReference type="Rhea" id="RHEA-COMP:9928"/>
        <dbReference type="Rhea" id="RHEA-COMP:10000"/>
        <dbReference type="Rhea" id="RHEA-COMP:10001"/>
        <dbReference type="Rhea" id="RHEA-COMP:10475"/>
        <dbReference type="Rhea" id="RHEA-COMP:14568"/>
        <dbReference type="Rhea" id="RHEA-COMP:14569"/>
        <dbReference type="ChEBI" id="CHEBI:15378"/>
        <dbReference type="ChEBI" id="CHEBI:17319"/>
        <dbReference type="ChEBI" id="CHEBI:29034"/>
        <dbReference type="ChEBI" id="CHEBI:29919"/>
        <dbReference type="ChEBI" id="CHEBI:33722"/>
        <dbReference type="ChEBI" id="CHEBI:33737"/>
        <dbReference type="ChEBI" id="CHEBI:33738"/>
        <dbReference type="ChEBI" id="CHEBI:57844"/>
        <dbReference type="ChEBI" id="CHEBI:59789"/>
        <dbReference type="ChEBI" id="CHEBI:78809"/>
        <dbReference type="ChEBI" id="CHEBI:83100"/>
        <dbReference type="EC" id="2.8.1.8"/>
    </reaction>
</comment>
<dbReference type="Proteomes" id="UP000541810">
    <property type="component" value="Unassembled WGS sequence"/>
</dbReference>
<dbReference type="Gene3D" id="3.20.20.70">
    <property type="entry name" value="Aldolase class I"/>
    <property type="match status" value="1"/>
</dbReference>
<feature type="binding site" evidence="8">
    <location>
        <position position="97"/>
    </location>
    <ligand>
        <name>[4Fe-4S] cluster</name>
        <dbReference type="ChEBI" id="CHEBI:49883"/>
        <label>2</label>
        <note>4Fe-4S-S-AdoMet</note>
    </ligand>
</feature>
<comment type="similarity">
    <text evidence="8">Belongs to the radical SAM superfamily. Lipoyl synthase family.</text>
</comment>
<dbReference type="EC" id="2.8.1.8" evidence="8"/>
<dbReference type="NCBIfam" id="NF004019">
    <property type="entry name" value="PRK05481.1"/>
    <property type="match status" value="1"/>
</dbReference>
<dbReference type="HAMAP" id="MF_00206">
    <property type="entry name" value="Lipoyl_synth"/>
    <property type="match status" value="1"/>
</dbReference>
<feature type="region of interest" description="Disordered" evidence="9">
    <location>
        <begin position="13"/>
        <end position="32"/>
    </location>
</feature>
<feature type="domain" description="Radical SAM core" evidence="10">
    <location>
        <begin position="83"/>
        <end position="314"/>
    </location>
</feature>
<evidence type="ECO:0000256" key="6">
    <source>
        <dbReference type="ARBA" id="ARBA00023014"/>
    </source>
</evidence>
<dbReference type="InterPro" id="IPR007197">
    <property type="entry name" value="rSAM"/>
</dbReference>
<dbReference type="EMBL" id="JACHGY010000001">
    <property type="protein sequence ID" value="MBB6430850.1"/>
    <property type="molecule type" value="Genomic_DNA"/>
</dbReference>
<dbReference type="SUPFAM" id="SSF102114">
    <property type="entry name" value="Radical SAM enzymes"/>
    <property type="match status" value="2"/>
</dbReference>
<feature type="binding site" evidence="8">
    <location>
        <position position="71"/>
    </location>
    <ligand>
        <name>[4Fe-4S] cluster</name>
        <dbReference type="ChEBI" id="CHEBI:49883"/>
        <label>1</label>
    </ligand>
</feature>
<evidence type="ECO:0000256" key="8">
    <source>
        <dbReference type="HAMAP-Rule" id="MF_00206"/>
    </source>
</evidence>
<evidence type="ECO:0000313" key="12">
    <source>
        <dbReference type="Proteomes" id="UP000541810"/>
    </source>
</evidence>
<keyword evidence="2 8" id="KW-0808">Transferase</keyword>
<dbReference type="SFLD" id="SFLDS00029">
    <property type="entry name" value="Radical_SAM"/>
    <property type="match status" value="1"/>
</dbReference>
<feature type="binding site" evidence="8">
    <location>
        <position position="101"/>
    </location>
    <ligand>
        <name>[4Fe-4S] cluster</name>
        <dbReference type="ChEBI" id="CHEBI:49883"/>
        <label>2</label>
        <note>4Fe-4S-S-AdoMet</note>
    </ligand>
</feature>